<evidence type="ECO:0000313" key="1">
    <source>
        <dbReference type="EMBL" id="KAL0120982.1"/>
    </source>
</evidence>
<protein>
    <submittedName>
        <fullName evidence="1">Uncharacterized protein</fullName>
    </submittedName>
</protein>
<keyword evidence="2" id="KW-1185">Reference proteome</keyword>
<evidence type="ECO:0000313" key="2">
    <source>
        <dbReference type="Proteomes" id="UP001430953"/>
    </source>
</evidence>
<sequence>MFRRTGNVIIPARARKILARPEQQVPTDTAAESSWLYTSPVRRESRRRAEHPRAICGGIRSRPRKLTKSARRVLHCVELLNNTLEMYSELLKIFLMHYFFSGRKLR</sequence>
<name>A0AAW2G397_9HYME</name>
<dbReference type="Proteomes" id="UP001430953">
    <property type="component" value="Unassembled WGS sequence"/>
</dbReference>
<gene>
    <name evidence="1" type="ORF">PUN28_008600</name>
</gene>
<dbReference type="EMBL" id="JADYXP020000007">
    <property type="protein sequence ID" value="KAL0120982.1"/>
    <property type="molecule type" value="Genomic_DNA"/>
</dbReference>
<reference evidence="1 2" key="1">
    <citation type="submission" date="2023-03" db="EMBL/GenBank/DDBJ databases">
        <title>High recombination rates correlate with genetic variation in Cardiocondyla obscurior ants.</title>
        <authorList>
            <person name="Errbii M."/>
        </authorList>
    </citation>
    <scope>NUCLEOTIDE SEQUENCE [LARGE SCALE GENOMIC DNA]</scope>
    <source>
        <strain evidence="1">Alpha-2009</strain>
        <tissue evidence="1">Whole body</tissue>
    </source>
</reference>
<dbReference type="AlphaFoldDB" id="A0AAW2G397"/>
<proteinExistence type="predicted"/>
<organism evidence="1 2">
    <name type="scientific">Cardiocondyla obscurior</name>
    <dbReference type="NCBI Taxonomy" id="286306"/>
    <lineage>
        <taxon>Eukaryota</taxon>
        <taxon>Metazoa</taxon>
        <taxon>Ecdysozoa</taxon>
        <taxon>Arthropoda</taxon>
        <taxon>Hexapoda</taxon>
        <taxon>Insecta</taxon>
        <taxon>Pterygota</taxon>
        <taxon>Neoptera</taxon>
        <taxon>Endopterygota</taxon>
        <taxon>Hymenoptera</taxon>
        <taxon>Apocrita</taxon>
        <taxon>Aculeata</taxon>
        <taxon>Formicoidea</taxon>
        <taxon>Formicidae</taxon>
        <taxon>Myrmicinae</taxon>
        <taxon>Cardiocondyla</taxon>
    </lineage>
</organism>
<comment type="caution">
    <text evidence="1">The sequence shown here is derived from an EMBL/GenBank/DDBJ whole genome shotgun (WGS) entry which is preliminary data.</text>
</comment>
<accession>A0AAW2G397</accession>